<proteinExistence type="predicted"/>
<name>A0A0E4CWB8_9BACL</name>
<protein>
    <submittedName>
        <fullName evidence="1">Uncharacterized protein</fullName>
    </submittedName>
</protein>
<organism evidence="1 2">
    <name type="scientific">Paenibacillus riograndensis SBR5</name>
    <dbReference type="NCBI Taxonomy" id="1073571"/>
    <lineage>
        <taxon>Bacteria</taxon>
        <taxon>Bacillati</taxon>
        <taxon>Bacillota</taxon>
        <taxon>Bacilli</taxon>
        <taxon>Bacillales</taxon>
        <taxon>Paenibacillaceae</taxon>
        <taxon>Paenibacillus</taxon>
        <taxon>Paenibacillus sonchi group</taxon>
    </lineage>
</organism>
<evidence type="ECO:0000313" key="2">
    <source>
        <dbReference type="Proteomes" id="UP000033163"/>
    </source>
</evidence>
<dbReference type="PATRIC" id="fig|1073571.4.peg.2875"/>
<dbReference type="AlphaFoldDB" id="A0A0E4CWB8"/>
<dbReference type="EMBL" id="LN831776">
    <property type="protein sequence ID" value="CQR55101.1"/>
    <property type="molecule type" value="Genomic_DNA"/>
</dbReference>
<dbReference type="Proteomes" id="UP000033163">
    <property type="component" value="Chromosome I"/>
</dbReference>
<dbReference type="HOGENOM" id="CLU_3237041_0_0_9"/>
<sequence length="43" mass="5170">MVSKMKTTVFKFNGYRMKDPRRHSAVSYLHILFTKDTISFCRK</sequence>
<accession>A0A0E4CWB8</accession>
<dbReference type="KEGG" id="pri:PRIO_2697"/>
<evidence type="ECO:0000313" key="1">
    <source>
        <dbReference type="EMBL" id="CQR55101.1"/>
    </source>
</evidence>
<gene>
    <name evidence="1" type="ORF">PRIO_2697</name>
</gene>
<reference evidence="2" key="1">
    <citation type="submission" date="2015-03" db="EMBL/GenBank/DDBJ databases">
        <authorList>
            <person name="Wibberg D."/>
        </authorList>
    </citation>
    <scope>NUCLEOTIDE SEQUENCE [LARGE SCALE GENOMIC DNA]</scope>
</reference>